<feature type="transmembrane region" description="Helical" evidence="3">
    <location>
        <begin position="182"/>
        <end position="204"/>
    </location>
</feature>
<name>A0A3A5MBV6_9MICO</name>
<comment type="caution">
    <text evidence="5">The sequence shown here is derived from an EMBL/GenBank/DDBJ whole genome shotgun (WGS) entry which is preliminary data.</text>
</comment>
<dbReference type="EMBL" id="QZVS01000088">
    <property type="protein sequence ID" value="RJT87607.1"/>
    <property type="molecule type" value="Genomic_DNA"/>
</dbReference>
<organism evidence="5 6">
    <name type="scientific">Cryobacterium melibiosiphilum</name>
    <dbReference type="NCBI Taxonomy" id="995039"/>
    <lineage>
        <taxon>Bacteria</taxon>
        <taxon>Bacillati</taxon>
        <taxon>Actinomycetota</taxon>
        <taxon>Actinomycetes</taxon>
        <taxon>Micrococcales</taxon>
        <taxon>Microbacteriaceae</taxon>
        <taxon>Cryobacterium</taxon>
    </lineage>
</organism>
<dbReference type="InterPro" id="IPR011032">
    <property type="entry name" value="GroES-like_sf"/>
</dbReference>
<dbReference type="SUPFAM" id="SSF51735">
    <property type="entry name" value="NAD(P)-binding Rossmann-fold domains"/>
    <property type="match status" value="1"/>
</dbReference>
<evidence type="ECO:0000259" key="4">
    <source>
        <dbReference type="SMART" id="SM00829"/>
    </source>
</evidence>
<comment type="cofactor">
    <cofactor evidence="1">
        <name>Zn(2+)</name>
        <dbReference type="ChEBI" id="CHEBI:29105"/>
    </cofactor>
</comment>
<reference evidence="5 6" key="1">
    <citation type="submission" date="2018-09" db="EMBL/GenBank/DDBJ databases">
        <title>Novel species of Cryobacterium.</title>
        <authorList>
            <person name="Liu Q."/>
            <person name="Xin Y.-H."/>
        </authorList>
    </citation>
    <scope>NUCLEOTIDE SEQUENCE [LARGE SCALE GENOMIC DNA]</scope>
    <source>
        <strain evidence="5 6">Hh39</strain>
    </source>
</reference>
<dbReference type="InterPro" id="IPR036291">
    <property type="entry name" value="NAD(P)-bd_dom_sf"/>
</dbReference>
<evidence type="ECO:0000256" key="3">
    <source>
        <dbReference type="SAM" id="Phobius"/>
    </source>
</evidence>
<proteinExistence type="predicted"/>
<evidence type="ECO:0000313" key="6">
    <source>
        <dbReference type="Proteomes" id="UP000272015"/>
    </source>
</evidence>
<feature type="domain" description="Enoyl reductase (ER)" evidence="4">
    <location>
        <begin position="13"/>
        <end position="361"/>
    </location>
</feature>
<sequence length="370" mass="39138">MTDMNVARMVAIGKPLEVGTAEIPTPGKNEVRVKVAACGLVPNSFNVVNGYTPFALPDMPYIFGLDTAGTIDALGDDVLNLKVGDRVWIDPVFVCGTCETCRSGRGVCPFATMRGYMGTSPQSKEIINQWRDGGFAEYTLTPADKIALLPDTLDYLTASRLGYIGTSYNGLMTAEFTPGQTLLINGVTGTLGMAAVAIALGLGATKILGIGRNKDRLEIVKQLAPSRIEILSTQDDVNPTDWVHAHTNGVGVDVFYDCLGVGGDANSTNDLIKTVKPSGRTALAAGGAVGDITQSYSEAMAHSAPILGTGFPTRPQMYNLLKLLESGVVDFSFLTHKTFTLDEVNDALEYVGDRPGGNITVSVLPNGPLV</sequence>
<dbReference type="RefSeq" id="WP_119975197.1">
    <property type="nucleotide sequence ID" value="NZ_JBHSQA010000014.1"/>
</dbReference>
<dbReference type="Proteomes" id="UP000272015">
    <property type="component" value="Unassembled WGS sequence"/>
</dbReference>
<dbReference type="InterPro" id="IPR013149">
    <property type="entry name" value="ADH-like_C"/>
</dbReference>
<keyword evidence="6" id="KW-1185">Reference proteome</keyword>
<keyword evidence="2" id="KW-0560">Oxidoreductase</keyword>
<keyword evidence="3" id="KW-1133">Transmembrane helix</keyword>
<keyword evidence="3" id="KW-0812">Transmembrane</keyword>
<evidence type="ECO:0000256" key="2">
    <source>
        <dbReference type="ARBA" id="ARBA00023002"/>
    </source>
</evidence>
<dbReference type="OrthoDB" id="4190732at2"/>
<dbReference type="PANTHER" id="PTHR43401">
    <property type="entry name" value="L-THREONINE 3-DEHYDROGENASE"/>
    <property type="match status" value="1"/>
</dbReference>
<dbReference type="Gene3D" id="3.90.180.10">
    <property type="entry name" value="Medium-chain alcohol dehydrogenases, catalytic domain"/>
    <property type="match status" value="1"/>
</dbReference>
<dbReference type="SMART" id="SM00829">
    <property type="entry name" value="PKS_ER"/>
    <property type="match status" value="1"/>
</dbReference>
<dbReference type="InterPro" id="IPR013154">
    <property type="entry name" value="ADH-like_N"/>
</dbReference>
<dbReference type="GO" id="GO:0016491">
    <property type="term" value="F:oxidoreductase activity"/>
    <property type="evidence" value="ECO:0007669"/>
    <property type="project" value="UniProtKB-KW"/>
</dbReference>
<dbReference type="SUPFAM" id="SSF50129">
    <property type="entry name" value="GroES-like"/>
    <property type="match status" value="1"/>
</dbReference>
<gene>
    <name evidence="5" type="ORF">D6T64_13435</name>
</gene>
<keyword evidence="3" id="KW-0472">Membrane</keyword>
<dbReference type="InterPro" id="IPR020843">
    <property type="entry name" value="ER"/>
</dbReference>
<accession>A0A3A5MBV6</accession>
<dbReference type="InterPro" id="IPR050129">
    <property type="entry name" value="Zn_alcohol_dh"/>
</dbReference>
<dbReference type="Pfam" id="PF08240">
    <property type="entry name" value="ADH_N"/>
    <property type="match status" value="1"/>
</dbReference>
<dbReference type="AlphaFoldDB" id="A0A3A5MBV6"/>
<evidence type="ECO:0000313" key="5">
    <source>
        <dbReference type="EMBL" id="RJT87607.1"/>
    </source>
</evidence>
<evidence type="ECO:0000256" key="1">
    <source>
        <dbReference type="ARBA" id="ARBA00001947"/>
    </source>
</evidence>
<dbReference type="Gene3D" id="3.40.50.720">
    <property type="entry name" value="NAD(P)-binding Rossmann-like Domain"/>
    <property type="match status" value="1"/>
</dbReference>
<protein>
    <recommendedName>
        <fullName evidence="4">Enoyl reductase (ER) domain-containing protein</fullName>
    </recommendedName>
</protein>
<dbReference type="Pfam" id="PF00107">
    <property type="entry name" value="ADH_zinc_N"/>
    <property type="match status" value="1"/>
</dbReference>
<dbReference type="PANTHER" id="PTHR43401:SF5">
    <property type="entry name" value="ALCOHOL DEHYDROGENASE-RELATED"/>
    <property type="match status" value="1"/>
</dbReference>